<dbReference type="GO" id="GO:0016020">
    <property type="term" value="C:membrane"/>
    <property type="evidence" value="ECO:0007669"/>
    <property type="project" value="UniProtKB-SubCell"/>
</dbReference>
<dbReference type="InterPro" id="IPR058731">
    <property type="entry name" value="Znf-B_box_ZFPL1-like"/>
</dbReference>
<dbReference type="KEGG" id="aten:116302826"/>
<comment type="subcellular location">
    <subcellularLocation>
        <location evidence="1">Membrane</location>
        <topology evidence="1">Single-pass membrane protein</topology>
    </subcellularLocation>
</comment>
<sequence>MGLCKCSKKKVTNQFCFEHRVNVCEFCLVSSHSRCIVKSYIHWLQDSEYNPVCTLCNGSLEEGDVVRLVCYDVFHLACINKFCQSLPPNTAPAGYTCPNCKHPIFPPENMVSPVVDQLRQKLSNIAWARAGLGLPVIPTQAPEQSKTLQETQHREVSASYNDEVKPNSYYTTPTSSRVEQRPQRDHIVQMSQQTVTPLQATHTQQGHIRNEGTVSRKTFDKHHEDLQQPSYDHDENKYQRRGAIDWFTRWFRTRVNKPTSSPIDDPSASLKRTMMIFFLVILAFVTIVVIMTRVGRSAADRDPFLDPMANPHIKVQGSQS</sequence>
<organism evidence="13 14">
    <name type="scientific">Actinia tenebrosa</name>
    <name type="common">Australian red waratah sea anemone</name>
    <dbReference type="NCBI Taxonomy" id="6105"/>
    <lineage>
        <taxon>Eukaryota</taxon>
        <taxon>Metazoa</taxon>
        <taxon>Cnidaria</taxon>
        <taxon>Anthozoa</taxon>
        <taxon>Hexacorallia</taxon>
        <taxon>Actiniaria</taxon>
        <taxon>Actiniidae</taxon>
        <taxon>Actinia</taxon>
    </lineage>
</organism>
<dbReference type="OrthoDB" id="1916590at2759"/>
<dbReference type="PANTHER" id="PTHR12981:SF0">
    <property type="entry name" value="ZINC FINGER PROTEIN-LIKE 1"/>
    <property type="match status" value="1"/>
</dbReference>
<dbReference type="AlphaFoldDB" id="A0A6P8IMK4"/>
<reference evidence="14" key="1">
    <citation type="submission" date="2025-08" db="UniProtKB">
        <authorList>
            <consortium name="RefSeq"/>
        </authorList>
    </citation>
    <scope>IDENTIFICATION</scope>
    <source>
        <tissue evidence="14">Tentacle</tissue>
    </source>
</reference>
<dbReference type="InterPro" id="IPR058730">
    <property type="entry name" value="U-box_ZFPL1-like"/>
</dbReference>
<keyword evidence="6" id="KW-0862">Zinc</keyword>
<dbReference type="CDD" id="cd16487">
    <property type="entry name" value="mRING-H2-C3DHC3_ZFPL1"/>
    <property type="match status" value="1"/>
</dbReference>
<evidence type="ECO:0000256" key="11">
    <source>
        <dbReference type="SAM" id="Phobius"/>
    </source>
</evidence>
<dbReference type="Gene3D" id="3.30.40.10">
    <property type="entry name" value="Zinc/RING finger domain, C3HC4 (zinc finger)"/>
    <property type="match status" value="1"/>
</dbReference>
<evidence type="ECO:0000256" key="10">
    <source>
        <dbReference type="SAM" id="MobiDB-lite"/>
    </source>
</evidence>
<dbReference type="InterPro" id="IPR013083">
    <property type="entry name" value="Znf_RING/FYVE/PHD"/>
</dbReference>
<evidence type="ECO:0000256" key="2">
    <source>
        <dbReference type="ARBA" id="ARBA00005561"/>
    </source>
</evidence>
<feature type="region of interest" description="Disordered" evidence="10">
    <location>
        <begin position="300"/>
        <end position="320"/>
    </location>
</feature>
<dbReference type="RefSeq" id="XP_031568074.1">
    <property type="nucleotide sequence ID" value="XM_031712214.1"/>
</dbReference>
<dbReference type="SUPFAM" id="SSF57850">
    <property type="entry name" value="RING/U-box"/>
    <property type="match status" value="1"/>
</dbReference>
<dbReference type="PROSITE" id="PS50089">
    <property type="entry name" value="ZF_RING_2"/>
    <property type="match status" value="1"/>
</dbReference>
<name>A0A6P8IMK4_ACTTE</name>
<feature type="transmembrane region" description="Helical" evidence="11">
    <location>
        <begin position="274"/>
        <end position="292"/>
    </location>
</feature>
<dbReference type="Pfam" id="PF25998">
    <property type="entry name" value="U-box_ZFPL1"/>
    <property type="match status" value="1"/>
</dbReference>
<accession>A0A6P8IMK4</accession>
<feature type="region of interest" description="Disordered" evidence="10">
    <location>
        <begin position="142"/>
        <end position="182"/>
    </location>
</feature>
<keyword evidence="4" id="KW-0479">Metal-binding</keyword>
<protein>
    <submittedName>
        <fullName evidence="14">Zinc finger protein-like 1 homolog</fullName>
    </submittedName>
</protein>
<keyword evidence="5 9" id="KW-0863">Zinc-finger</keyword>
<comment type="similarity">
    <text evidence="2">Belongs to the ZFPL1 family.</text>
</comment>
<dbReference type="GO" id="GO:0005794">
    <property type="term" value="C:Golgi apparatus"/>
    <property type="evidence" value="ECO:0007669"/>
    <property type="project" value="TreeGrafter"/>
</dbReference>
<dbReference type="InterPro" id="IPR039043">
    <property type="entry name" value="ZFPL1"/>
</dbReference>
<dbReference type="FunCoup" id="A0A6P8IMK4">
    <property type="interactions" value="2410"/>
</dbReference>
<evidence type="ECO:0000313" key="13">
    <source>
        <dbReference type="Proteomes" id="UP000515163"/>
    </source>
</evidence>
<evidence type="ECO:0000313" key="14">
    <source>
        <dbReference type="RefSeq" id="XP_031568074.1"/>
    </source>
</evidence>
<dbReference type="Pfam" id="PF25993">
    <property type="entry name" value="zf-B_box_ZFPL1"/>
    <property type="match status" value="1"/>
</dbReference>
<proteinExistence type="inferred from homology"/>
<evidence type="ECO:0000256" key="1">
    <source>
        <dbReference type="ARBA" id="ARBA00004167"/>
    </source>
</evidence>
<dbReference type="PANTHER" id="PTHR12981">
    <property type="entry name" value="ZINC FINGER PROTEIN-LIKE 1"/>
    <property type="match status" value="1"/>
</dbReference>
<evidence type="ECO:0000256" key="8">
    <source>
        <dbReference type="ARBA" id="ARBA00023136"/>
    </source>
</evidence>
<feature type="compositionally biased region" description="Polar residues" evidence="10">
    <location>
        <begin position="168"/>
        <end position="177"/>
    </location>
</feature>
<evidence type="ECO:0000256" key="5">
    <source>
        <dbReference type="ARBA" id="ARBA00022771"/>
    </source>
</evidence>
<evidence type="ECO:0000256" key="7">
    <source>
        <dbReference type="ARBA" id="ARBA00022989"/>
    </source>
</evidence>
<dbReference type="InterPro" id="IPR001841">
    <property type="entry name" value="Znf_RING"/>
</dbReference>
<gene>
    <name evidence="14" type="primary">LOC116302826</name>
</gene>
<dbReference type="Proteomes" id="UP000515163">
    <property type="component" value="Unplaced"/>
</dbReference>
<evidence type="ECO:0000256" key="6">
    <source>
        <dbReference type="ARBA" id="ARBA00022833"/>
    </source>
</evidence>
<dbReference type="InParanoid" id="A0A6P8IMK4"/>
<evidence type="ECO:0000256" key="3">
    <source>
        <dbReference type="ARBA" id="ARBA00022692"/>
    </source>
</evidence>
<evidence type="ECO:0000256" key="9">
    <source>
        <dbReference type="PROSITE-ProRule" id="PRU00175"/>
    </source>
</evidence>
<keyword evidence="3 11" id="KW-0812">Transmembrane</keyword>
<keyword evidence="8 11" id="KW-0472">Membrane</keyword>
<keyword evidence="13" id="KW-1185">Reference proteome</keyword>
<dbReference type="GO" id="GO:0008270">
    <property type="term" value="F:zinc ion binding"/>
    <property type="evidence" value="ECO:0007669"/>
    <property type="project" value="UniProtKB-KW"/>
</dbReference>
<evidence type="ECO:0000259" key="12">
    <source>
        <dbReference type="PROSITE" id="PS50089"/>
    </source>
</evidence>
<feature type="domain" description="RING-type" evidence="12">
    <location>
        <begin position="53"/>
        <end position="101"/>
    </location>
</feature>
<dbReference type="GeneID" id="116302826"/>
<evidence type="ECO:0000256" key="4">
    <source>
        <dbReference type="ARBA" id="ARBA00022723"/>
    </source>
</evidence>
<keyword evidence="7 11" id="KW-1133">Transmembrane helix</keyword>